<accession>A0A423GPU7</accession>
<evidence type="ECO:0000313" key="1">
    <source>
        <dbReference type="EMBL" id="ROM95054.1"/>
    </source>
</evidence>
<comment type="caution">
    <text evidence="1">The sequence shown here is derived from an EMBL/GenBank/DDBJ whole genome shotgun (WGS) entry which is preliminary data.</text>
</comment>
<protein>
    <submittedName>
        <fullName evidence="1">Uncharacterized protein</fullName>
    </submittedName>
</protein>
<dbReference type="AlphaFoldDB" id="A0A423GPU7"/>
<evidence type="ECO:0000313" key="2">
    <source>
        <dbReference type="Proteomes" id="UP000284684"/>
    </source>
</evidence>
<name>A0A423GPU7_9PSED</name>
<dbReference type="EMBL" id="MOBI01000019">
    <property type="protein sequence ID" value="ROM95054.1"/>
    <property type="molecule type" value="Genomic_DNA"/>
</dbReference>
<organism evidence="1 2">
    <name type="scientific">Pseudomonas brassicacearum</name>
    <dbReference type="NCBI Taxonomy" id="930166"/>
    <lineage>
        <taxon>Bacteria</taxon>
        <taxon>Pseudomonadati</taxon>
        <taxon>Pseudomonadota</taxon>
        <taxon>Gammaproteobacteria</taxon>
        <taxon>Pseudomonadales</taxon>
        <taxon>Pseudomonadaceae</taxon>
        <taxon>Pseudomonas</taxon>
    </lineage>
</organism>
<proteinExistence type="predicted"/>
<sequence>MQAVARTNGPAYRVTLDTLGDEQITSTSLSRLFDCVPQINEEFADYCDDEHQEVFWMAYQEIGLERGPLGLVCMNSTETGYLSTAQSMNALVDRIRLLLGRQEVGEATA</sequence>
<reference evidence="1 2" key="1">
    <citation type="submission" date="2016-10" db="EMBL/GenBank/DDBJ databases">
        <title>Comparative genome analysis of multiple Pseudomonas spp. focuses on biocontrol and plant growth promoting traits.</title>
        <authorList>
            <person name="Tao X.-Y."/>
            <person name="Taylor C.G."/>
        </authorList>
    </citation>
    <scope>NUCLEOTIDE SEQUENCE [LARGE SCALE GENOMIC DNA]</scope>
    <source>
        <strain evidence="1 2">37D10</strain>
    </source>
</reference>
<gene>
    <name evidence="1" type="ORF">BK658_16850</name>
</gene>
<dbReference type="Proteomes" id="UP000284684">
    <property type="component" value="Unassembled WGS sequence"/>
</dbReference>